<evidence type="ECO:0000259" key="4">
    <source>
        <dbReference type="PROSITE" id="PS50240"/>
    </source>
</evidence>
<dbReference type="PANTHER" id="PTHR24256">
    <property type="entry name" value="TRYPTASE-RELATED"/>
    <property type="match status" value="1"/>
</dbReference>
<dbReference type="PROSITE" id="PS50240">
    <property type="entry name" value="TRYPSIN_DOM"/>
    <property type="match status" value="1"/>
</dbReference>
<gene>
    <name evidence="5" type="ORF">AFUS01_LOCUS28855</name>
</gene>
<dbReference type="GO" id="GO:0004252">
    <property type="term" value="F:serine-type endopeptidase activity"/>
    <property type="evidence" value="ECO:0007669"/>
    <property type="project" value="InterPro"/>
</dbReference>
<dbReference type="OrthoDB" id="6656697at2759"/>
<dbReference type="CDD" id="cd00190">
    <property type="entry name" value="Tryp_SPc"/>
    <property type="match status" value="1"/>
</dbReference>
<organism evidence="5 6">
    <name type="scientific">Allacma fusca</name>
    <dbReference type="NCBI Taxonomy" id="39272"/>
    <lineage>
        <taxon>Eukaryota</taxon>
        <taxon>Metazoa</taxon>
        <taxon>Ecdysozoa</taxon>
        <taxon>Arthropoda</taxon>
        <taxon>Hexapoda</taxon>
        <taxon>Collembola</taxon>
        <taxon>Symphypleona</taxon>
        <taxon>Sminthuridae</taxon>
        <taxon>Allacma</taxon>
    </lineage>
</organism>
<evidence type="ECO:0000313" key="5">
    <source>
        <dbReference type="EMBL" id="CAG7818344.1"/>
    </source>
</evidence>
<accession>A0A8J2L9E3</accession>
<proteinExistence type="inferred from homology"/>
<comment type="caution">
    <text evidence="5">The sequence shown here is derived from an EMBL/GenBank/DDBJ whole genome shotgun (WGS) entry which is preliminary data.</text>
</comment>
<evidence type="ECO:0000256" key="3">
    <source>
        <dbReference type="SAM" id="MobiDB-lite"/>
    </source>
</evidence>
<feature type="compositionally biased region" description="Pro residues" evidence="3">
    <location>
        <begin position="115"/>
        <end position="124"/>
    </location>
</feature>
<feature type="compositionally biased region" description="Gly residues" evidence="3">
    <location>
        <begin position="33"/>
        <end position="55"/>
    </location>
</feature>
<reference evidence="5" key="1">
    <citation type="submission" date="2021-06" db="EMBL/GenBank/DDBJ databases">
        <authorList>
            <person name="Hodson N. C."/>
            <person name="Mongue J. A."/>
            <person name="Jaron S. K."/>
        </authorList>
    </citation>
    <scope>NUCLEOTIDE SEQUENCE</scope>
</reference>
<feature type="region of interest" description="Disordered" evidence="3">
    <location>
        <begin position="85"/>
        <end position="172"/>
    </location>
</feature>
<dbReference type="AlphaFoldDB" id="A0A8J2L9E3"/>
<dbReference type="InterPro" id="IPR051487">
    <property type="entry name" value="Ser/Thr_Proteases_Immune/Dev"/>
</dbReference>
<name>A0A8J2L9E3_9HEXA</name>
<dbReference type="EMBL" id="CAJVCH010418518">
    <property type="protein sequence ID" value="CAG7818344.1"/>
    <property type="molecule type" value="Genomic_DNA"/>
</dbReference>
<dbReference type="InterPro" id="IPR001254">
    <property type="entry name" value="Trypsin_dom"/>
</dbReference>
<comment type="similarity">
    <text evidence="2">Belongs to the peptidase S1 family. CLIP subfamily.</text>
</comment>
<dbReference type="SMART" id="SM00020">
    <property type="entry name" value="Tryp_SPc"/>
    <property type="match status" value="1"/>
</dbReference>
<evidence type="ECO:0000256" key="1">
    <source>
        <dbReference type="ARBA" id="ARBA00023157"/>
    </source>
</evidence>
<feature type="compositionally biased region" description="Gly residues" evidence="3">
    <location>
        <begin position="89"/>
        <end position="112"/>
    </location>
</feature>
<feature type="compositionally biased region" description="Gly residues" evidence="3">
    <location>
        <begin position="125"/>
        <end position="158"/>
    </location>
</feature>
<dbReference type="FunFam" id="2.40.10.10:FF:000002">
    <property type="entry name" value="Transmembrane protease serine"/>
    <property type="match status" value="1"/>
</dbReference>
<dbReference type="Proteomes" id="UP000708208">
    <property type="component" value="Unassembled WGS sequence"/>
</dbReference>
<sequence length="509" mass="51899">MVSAVPNNGTKKLDARLGLLAQQLGVEPVPGASYGGGGGETAYSGGGGGSYGGGGGPPPPAPVKQCKCIPKANCVNPNAGGSVYPQPPVGGGGGGSGYPQPPVGGGGGGPDYGGNPPPPPPVGGPGPDYGNQGGGGLVNPGYPGDLGGQHGGNGGGIDPGVQPGYGQDGQGNDGAGLIDIRIVNKPPGGVVCLSGEVYCCQGGNTGGPSYPSVPEGPYPAPQPGPGPYPVGPQGGCGVRQFIDVPGFNLDYGQAKFGAYPWMAVMLGPQNNYIGAGALIDNYHVLTAAHKVADYSKGGFKIRFGEWNAQEDSEPYKNVEIEVARVDIHPAFNPQNLQNDVSVLTLAQPISLDKFPHIKSACLPQQGGNYVGKRCWVAGFGKDAFQVGKHSYILREVDVPVVESNECEQRLRGTRLGGYFTLNRKSFLCAGGEEGKDACTGDGGSPLVCEINGRFSVVGLVAWGIGCADYGIPGVYVNVGNYVNWIQSQLQGSDLQGYARIKPAPPKKTK</sequence>
<evidence type="ECO:0000313" key="6">
    <source>
        <dbReference type="Proteomes" id="UP000708208"/>
    </source>
</evidence>
<dbReference type="Pfam" id="PF00089">
    <property type="entry name" value="Trypsin"/>
    <property type="match status" value="1"/>
</dbReference>
<feature type="domain" description="Peptidase S1" evidence="4">
    <location>
        <begin position="244"/>
        <end position="490"/>
    </location>
</feature>
<protein>
    <recommendedName>
        <fullName evidence="4">Peptidase S1 domain-containing protein</fullName>
    </recommendedName>
</protein>
<evidence type="ECO:0000256" key="2">
    <source>
        <dbReference type="ARBA" id="ARBA00024195"/>
    </source>
</evidence>
<keyword evidence="6" id="KW-1185">Reference proteome</keyword>
<keyword evidence="1" id="KW-1015">Disulfide bond</keyword>
<feature type="region of interest" description="Disordered" evidence="3">
    <location>
        <begin position="28"/>
        <end position="60"/>
    </location>
</feature>
<dbReference type="GO" id="GO:0006508">
    <property type="term" value="P:proteolysis"/>
    <property type="evidence" value="ECO:0007669"/>
    <property type="project" value="InterPro"/>
</dbReference>